<reference evidence="2" key="1">
    <citation type="journal article" date="2023" name="Mol. Phylogenet. Evol.">
        <title>Genome-scale phylogeny and comparative genomics of the fungal order Sordariales.</title>
        <authorList>
            <person name="Hensen N."/>
            <person name="Bonometti L."/>
            <person name="Westerberg I."/>
            <person name="Brannstrom I.O."/>
            <person name="Guillou S."/>
            <person name="Cros-Aarteil S."/>
            <person name="Calhoun S."/>
            <person name="Haridas S."/>
            <person name="Kuo A."/>
            <person name="Mondo S."/>
            <person name="Pangilinan J."/>
            <person name="Riley R."/>
            <person name="LaButti K."/>
            <person name="Andreopoulos B."/>
            <person name="Lipzen A."/>
            <person name="Chen C."/>
            <person name="Yan M."/>
            <person name="Daum C."/>
            <person name="Ng V."/>
            <person name="Clum A."/>
            <person name="Steindorff A."/>
            <person name="Ohm R.A."/>
            <person name="Martin F."/>
            <person name="Silar P."/>
            <person name="Natvig D.O."/>
            <person name="Lalanne C."/>
            <person name="Gautier V."/>
            <person name="Ament-Velasquez S.L."/>
            <person name="Kruys A."/>
            <person name="Hutchinson M.I."/>
            <person name="Powell A.J."/>
            <person name="Barry K."/>
            <person name="Miller A.N."/>
            <person name="Grigoriev I.V."/>
            <person name="Debuchy R."/>
            <person name="Gladieux P."/>
            <person name="Hiltunen Thoren M."/>
            <person name="Johannesson H."/>
        </authorList>
    </citation>
    <scope>NUCLEOTIDE SEQUENCE</scope>
    <source>
        <strain evidence="2">CBS 532.94</strain>
    </source>
</reference>
<organism evidence="2 3">
    <name type="scientific">Achaetomium macrosporum</name>
    <dbReference type="NCBI Taxonomy" id="79813"/>
    <lineage>
        <taxon>Eukaryota</taxon>
        <taxon>Fungi</taxon>
        <taxon>Dikarya</taxon>
        <taxon>Ascomycota</taxon>
        <taxon>Pezizomycotina</taxon>
        <taxon>Sordariomycetes</taxon>
        <taxon>Sordariomycetidae</taxon>
        <taxon>Sordariales</taxon>
        <taxon>Chaetomiaceae</taxon>
        <taxon>Achaetomium</taxon>
    </lineage>
</organism>
<proteinExistence type="predicted"/>
<dbReference type="EMBL" id="MU860049">
    <property type="protein sequence ID" value="KAK4240047.1"/>
    <property type="molecule type" value="Genomic_DNA"/>
</dbReference>
<evidence type="ECO:0000256" key="1">
    <source>
        <dbReference type="SAM" id="MobiDB-lite"/>
    </source>
</evidence>
<dbReference type="InterPro" id="IPR036871">
    <property type="entry name" value="PX_dom_sf"/>
</dbReference>
<comment type="caution">
    <text evidence="2">The sequence shown here is derived from an EMBL/GenBank/DDBJ whole genome shotgun (WGS) entry which is preliminary data.</text>
</comment>
<feature type="region of interest" description="Disordered" evidence="1">
    <location>
        <begin position="1"/>
        <end position="20"/>
    </location>
</feature>
<dbReference type="AlphaFoldDB" id="A0AAN7HCR7"/>
<dbReference type="Proteomes" id="UP001303760">
    <property type="component" value="Unassembled WGS sequence"/>
</dbReference>
<sequence length="196" mass="22020">MIIRHLSTPHPPSKPQVHTRKNHDIYNGILHLPLTTHVRVDYDYYRPNNTNSNRHHSPQYPRYIVTLTYAHNRACEIYRSHDDVVTLRQALLAAGCHTTLPPQPAAAAVGKSRSSSKIDRSRACSCRCTCAVACPVVLPVQRRLRVVVDDTSAARELQQLLEEGLKKVREGGEGGGRARVSVEWFLRRRVGDCGGR</sequence>
<accession>A0AAN7HCR7</accession>
<evidence type="ECO:0000313" key="2">
    <source>
        <dbReference type="EMBL" id="KAK4240047.1"/>
    </source>
</evidence>
<dbReference type="GO" id="GO:0035091">
    <property type="term" value="F:phosphatidylinositol binding"/>
    <property type="evidence" value="ECO:0007669"/>
    <property type="project" value="InterPro"/>
</dbReference>
<protein>
    <submittedName>
        <fullName evidence="2">Uncharacterized protein</fullName>
    </submittedName>
</protein>
<keyword evidence="3" id="KW-1185">Reference proteome</keyword>
<dbReference type="SUPFAM" id="SSF64268">
    <property type="entry name" value="PX domain"/>
    <property type="match status" value="1"/>
</dbReference>
<gene>
    <name evidence="2" type="ORF">C8A03DRAFT_13634</name>
</gene>
<reference evidence="2" key="2">
    <citation type="submission" date="2023-05" db="EMBL/GenBank/DDBJ databases">
        <authorList>
            <consortium name="Lawrence Berkeley National Laboratory"/>
            <person name="Steindorff A."/>
            <person name="Hensen N."/>
            <person name="Bonometti L."/>
            <person name="Westerberg I."/>
            <person name="Brannstrom I.O."/>
            <person name="Guillou S."/>
            <person name="Cros-Aarteil S."/>
            <person name="Calhoun S."/>
            <person name="Haridas S."/>
            <person name="Kuo A."/>
            <person name="Mondo S."/>
            <person name="Pangilinan J."/>
            <person name="Riley R."/>
            <person name="Labutti K."/>
            <person name="Andreopoulos B."/>
            <person name="Lipzen A."/>
            <person name="Chen C."/>
            <person name="Yanf M."/>
            <person name="Daum C."/>
            <person name="Ng V."/>
            <person name="Clum A."/>
            <person name="Ohm R."/>
            <person name="Martin F."/>
            <person name="Silar P."/>
            <person name="Natvig D."/>
            <person name="Lalanne C."/>
            <person name="Gautier V."/>
            <person name="Ament-Velasquez S.L."/>
            <person name="Kruys A."/>
            <person name="Hutchinson M.I."/>
            <person name="Powell A.J."/>
            <person name="Barry K."/>
            <person name="Miller A.N."/>
            <person name="Grigoriev I.V."/>
            <person name="Debuchy R."/>
            <person name="Gladieux P."/>
            <person name="Thoren M.H."/>
            <person name="Johannesson H."/>
        </authorList>
    </citation>
    <scope>NUCLEOTIDE SEQUENCE</scope>
    <source>
        <strain evidence="2">CBS 532.94</strain>
    </source>
</reference>
<name>A0AAN7HCR7_9PEZI</name>
<evidence type="ECO:0000313" key="3">
    <source>
        <dbReference type="Proteomes" id="UP001303760"/>
    </source>
</evidence>